<dbReference type="InterPro" id="IPR036388">
    <property type="entry name" value="WH-like_DNA-bd_sf"/>
</dbReference>
<evidence type="ECO:0000259" key="1">
    <source>
        <dbReference type="Pfam" id="PF14947"/>
    </source>
</evidence>
<sequence>MRRSRIDIVVKILDVAKNGVNKTAIVYRSNINFTLAGKYLNLLEKQELLENKSDKYTTTDKGKVFLQKAKELTLQLEAPIQEAKEMTPWLEVPQKVKMKSRASGAIYL</sequence>
<name>A0A0N8KR58_9EURY</name>
<reference evidence="2 3" key="1">
    <citation type="submission" date="2015-09" db="EMBL/GenBank/DDBJ databases">
        <title>A metagenomics-based metabolic model of nitrate-dependent anaerobic oxidation of methane by Methanoperedens-like archaea.</title>
        <authorList>
            <person name="Arshad A."/>
            <person name="Speth D.R."/>
            <person name="De Graaf R.M."/>
            <person name="Op Den Camp H.J."/>
            <person name="Jetten M.S."/>
            <person name="Welte C.U."/>
        </authorList>
    </citation>
    <scope>NUCLEOTIDE SEQUENCE [LARGE SCALE GENOMIC DNA]</scope>
</reference>
<feature type="domain" description="ArnR1-like winged helix-turn-helix" evidence="1">
    <location>
        <begin position="2"/>
        <end position="73"/>
    </location>
</feature>
<gene>
    <name evidence="2" type="ORF">MPEBLZ_01420</name>
</gene>
<dbReference type="Pfam" id="PF14947">
    <property type="entry name" value="HTH_45"/>
    <property type="match status" value="1"/>
</dbReference>
<accession>A0A0N8KR58</accession>
<evidence type="ECO:0000313" key="2">
    <source>
        <dbReference type="EMBL" id="KPQ44018.1"/>
    </source>
</evidence>
<dbReference type="AlphaFoldDB" id="A0A0N8KR58"/>
<organism evidence="2 3">
    <name type="scientific">Candidatus Methanoperedens nitratireducens</name>
    <dbReference type="NCBI Taxonomy" id="1392998"/>
    <lineage>
        <taxon>Archaea</taxon>
        <taxon>Methanobacteriati</taxon>
        <taxon>Methanobacteriota</taxon>
        <taxon>Stenosarchaea group</taxon>
        <taxon>Methanomicrobia</taxon>
        <taxon>Methanosarcinales</taxon>
        <taxon>ANME-2 cluster</taxon>
        <taxon>Candidatus Methanoperedentaceae</taxon>
        <taxon>Candidatus Methanoperedens</taxon>
    </lineage>
</organism>
<comment type="caution">
    <text evidence="2">The sequence shown here is derived from an EMBL/GenBank/DDBJ whole genome shotgun (WGS) entry which is preliminary data.</text>
</comment>
<dbReference type="Gene3D" id="1.10.10.10">
    <property type="entry name" value="Winged helix-like DNA-binding domain superfamily/Winged helix DNA-binding domain"/>
    <property type="match status" value="1"/>
</dbReference>
<dbReference type="SUPFAM" id="SSF46785">
    <property type="entry name" value="Winged helix' DNA-binding domain"/>
    <property type="match status" value="1"/>
</dbReference>
<proteinExistence type="predicted"/>
<dbReference type="Proteomes" id="UP000050360">
    <property type="component" value="Unassembled WGS sequence"/>
</dbReference>
<dbReference type="InterPro" id="IPR038723">
    <property type="entry name" value="ArnR1-like_HTH"/>
</dbReference>
<dbReference type="EMBL" id="LKCM01000117">
    <property type="protein sequence ID" value="KPQ44018.1"/>
    <property type="molecule type" value="Genomic_DNA"/>
</dbReference>
<dbReference type="InterPro" id="IPR036390">
    <property type="entry name" value="WH_DNA-bd_sf"/>
</dbReference>
<protein>
    <recommendedName>
        <fullName evidence="1">ArnR1-like winged helix-turn-helix domain-containing protein</fullName>
    </recommendedName>
</protein>
<evidence type="ECO:0000313" key="3">
    <source>
        <dbReference type="Proteomes" id="UP000050360"/>
    </source>
</evidence>